<feature type="compositionally biased region" description="Acidic residues" evidence="11">
    <location>
        <begin position="135"/>
        <end position="165"/>
    </location>
</feature>
<dbReference type="Proteomes" id="UP000193411">
    <property type="component" value="Unassembled WGS sequence"/>
</dbReference>
<feature type="compositionally biased region" description="Basic residues" evidence="11">
    <location>
        <begin position="28"/>
        <end position="39"/>
    </location>
</feature>
<comment type="caution">
    <text evidence="13">The sequence shown here is derived from an EMBL/GenBank/DDBJ whole genome shotgun (WGS) entry which is preliminary data.</text>
</comment>
<keyword evidence="8" id="KW-0539">Nucleus</keyword>
<evidence type="ECO:0000256" key="3">
    <source>
        <dbReference type="ARBA" id="ARBA00022517"/>
    </source>
</evidence>
<dbReference type="Pfam" id="PF22458">
    <property type="entry name" value="RsmF-B_ferredox"/>
    <property type="match status" value="1"/>
</dbReference>
<keyword evidence="4 10" id="KW-0489">Methyltransferase</keyword>
<feature type="compositionally biased region" description="Basic residues" evidence="11">
    <location>
        <begin position="596"/>
        <end position="605"/>
    </location>
</feature>
<dbReference type="Gene3D" id="3.40.50.150">
    <property type="entry name" value="Vaccinia Virus protein VP39"/>
    <property type="match status" value="1"/>
</dbReference>
<evidence type="ECO:0000256" key="2">
    <source>
        <dbReference type="ARBA" id="ARBA00007494"/>
    </source>
</evidence>
<organism evidence="13 14">
    <name type="scientific">Catenaria anguillulae PL171</name>
    <dbReference type="NCBI Taxonomy" id="765915"/>
    <lineage>
        <taxon>Eukaryota</taxon>
        <taxon>Fungi</taxon>
        <taxon>Fungi incertae sedis</taxon>
        <taxon>Blastocladiomycota</taxon>
        <taxon>Blastocladiomycetes</taxon>
        <taxon>Blastocladiales</taxon>
        <taxon>Catenariaceae</taxon>
        <taxon>Catenaria</taxon>
    </lineage>
</organism>
<dbReference type="InterPro" id="IPR049560">
    <property type="entry name" value="MeTrfase_RsmB-F_NOP2_cat"/>
</dbReference>
<keyword evidence="3" id="KW-0690">Ribosome biogenesis</keyword>
<feature type="non-terminal residue" evidence="13">
    <location>
        <position position="673"/>
    </location>
</feature>
<evidence type="ECO:0000256" key="9">
    <source>
        <dbReference type="ARBA" id="ARBA00082314"/>
    </source>
</evidence>
<dbReference type="InterPro" id="IPR011023">
    <property type="entry name" value="Nop2p"/>
</dbReference>
<dbReference type="PANTHER" id="PTHR22807:SF30">
    <property type="entry name" value="28S RRNA (CYTOSINE(4447)-C(5))-METHYLTRANSFERASE-RELATED"/>
    <property type="match status" value="1"/>
</dbReference>
<feature type="compositionally biased region" description="Acidic residues" evidence="11">
    <location>
        <begin position="69"/>
        <end position="88"/>
    </location>
</feature>
<evidence type="ECO:0000313" key="14">
    <source>
        <dbReference type="Proteomes" id="UP000193411"/>
    </source>
</evidence>
<feature type="compositionally biased region" description="Acidic residues" evidence="11">
    <location>
        <begin position="98"/>
        <end position="108"/>
    </location>
</feature>
<dbReference type="InterPro" id="IPR018314">
    <property type="entry name" value="RsmB/NOL1/NOP2-like_CS"/>
</dbReference>
<feature type="region of interest" description="Disordered" evidence="11">
    <location>
        <begin position="584"/>
        <end position="673"/>
    </location>
</feature>
<dbReference type="InterPro" id="IPR023267">
    <property type="entry name" value="RCMT"/>
</dbReference>
<dbReference type="GO" id="GO:0070475">
    <property type="term" value="P:rRNA base methylation"/>
    <property type="evidence" value="ECO:0007669"/>
    <property type="project" value="TreeGrafter"/>
</dbReference>
<comment type="similarity">
    <text evidence="2 10">Belongs to the class I-like SAM-binding methyltransferase superfamily. RsmB/NOP family.</text>
</comment>
<comment type="subcellular location">
    <subcellularLocation>
        <location evidence="1">Nucleus</location>
        <location evidence="1">Nucleolus</location>
    </subcellularLocation>
</comment>
<sequence length="673" mass="72887">MGGFGYKARKKQGAPEPLRLPGDAKPARNPRRAAKRAAKRNASDDQPASKRARTANGAAKKAAAAVASDSEDEDDDEMDVAVSDDDEELEHHVASDVSSDEDGDEIPDDISIHSDDDFDVIDKFGGEGSDQYASSDEDGEAMEEVGDAGDLFDGDSEDGDSDDDVQVTKLDAAMDDDEDEDPHALRAGSDDEEDDMETNLVDGSFFMLPSEEDIEREKLSPPDLSLVNHRIQEIIKVLTNFNDLKEPGRSRSDYVAQLQRDLCLYYGYSEFLMDRLMELFPVAELIAFLDANETPRPVTIRTNTLKTTRRDLAQALVQRGVNVEPIGKWTKVGLQVFDSPVPVGATPEYLAGHYMLQAASSFLPVMALAPQEGERCLDMASAPGGKTTYMAALMKNTGMVFANDANKDRTKSLVANIARLGVTNAVVCNYDGRRFPGVLGGFDRVLLDAPCSGTGVIAKDPAVKTGKTDEDFRMLTHLQKELVLAAIDSVDANSKTGGYIVYSTCSIMVCENEEVVDYALRKRPNVKLVETGVNFGVEGFKSFRGKSFHPTVGLTRRYYPHAHNMDGFFVAKFKKLSNKIPNVDGGDDIVPVAAPKNKKQGKKGGKGADANGEVAFDDEADQALIKESLDKSKKKRGHGKPPAAGGKQGNGSGAVAGREGRPKFKPRGKKSAE</sequence>
<evidence type="ECO:0000256" key="6">
    <source>
        <dbReference type="ARBA" id="ARBA00022691"/>
    </source>
</evidence>
<feature type="binding site" evidence="10">
    <location>
        <position position="431"/>
    </location>
    <ligand>
        <name>S-adenosyl-L-methionine</name>
        <dbReference type="ChEBI" id="CHEBI:59789"/>
    </ligand>
</feature>
<feature type="active site" description="Nucleophile" evidence="10">
    <location>
        <position position="505"/>
    </location>
</feature>
<feature type="domain" description="SAM-dependent MTase RsmB/NOP-type" evidence="12">
    <location>
        <begin position="288"/>
        <end position="576"/>
    </location>
</feature>
<dbReference type="PANTHER" id="PTHR22807">
    <property type="entry name" value="NOP2 YEAST -RELATED NOL1/NOP2/FMU SUN DOMAIN-CONTAINING"/>
    <property type="match status" value="1"/>
</dbReference>
<dbReference type="STRING" id="765915.A0A1Y2HTQ5"/>
<evidence type="ECO:0000256" key="8">
    <source>
        <dbReference type="ARBA" id="ARBA00023242"/>
    </source>
</evidence>
<keyword evidence="14" id="KW-1185">Reference proteome</keyword>
<evidence type="ECO:0000313" key="13">
    <source>
        <dbReference type="EMBL" id="ORZ37978.1"/>
    </source>
</evidence>
<dbReference type="InterPro" id="IPR023273">
    <property type="entry name" value="RCMT_NOP2"/>
</dbReference>
<dbReference type="GO" id="GO:0000470">
    <property type="term" value="P:maturation of LSU-rRNA"/>
    <property type="evidence" value="ECO:0007669"/>
    <property type="project" value="TreeGrafter"/>
</dbReference>
<dbReference type="GO" id="GO:0005730">
    <property type="term" value="C:nucleolus"/>
    <property type="evidence" value="ECO:0007669"/>
    <property type="project" value="UniProtKB-SubCell"/>
</dbReference>
<keyword evidence="6 10" id="KW-0949">S-adenosyl-L-methionine</keyword>
<accession>A0A1Y2HTQ5</accession>
<evidence type="ECO:0000256" key="7">
    <source>
        <dbReference type="ARBA" id="ARBA00022884"/>
    </source>
</evidence>
<evidence type="ECO:0000259" key="12">
    <source>
        <dbReference type="PROSITE" id="PS51686"/>
    </source>
</evidence>
<dbReference type="InterPro" id="IPR054728">
    <property type="entry name" value="RsmB-like_ferredoxin"/>
</dbReference>
<dbReference type="Pfam" id="PF01189">
    <property type="entry name" value="Methyltr_RsmB-F"/>
    <property type="match status" value="1"/>
</dbReference>
<dbReference type="FunFam" id="3.30.70.1170:FF:000001">
    <property type="entry name" value="Ribosomal RNA methyltransferase Nop2"/>
    <property type="match status" value="1"/>
</dbReference>
<keyword evidence="7 10" id="KW-0694">RNA-binding</keyword>
<dbReference type="InterPro" id="IPR029063">
    <property type="entry name" value="SAM-dependent_MTases_sf"/>
</dbReference>
<dbReference type="GO" id="GO:0003723">
    <property type="term" value="F:RNA binding"/>
    <property type="evidence" value="ECO:0007669"/>
    <property type="project" value="UniProtKB-UniRule"/>
</dbReference>
<feature type="region of interest" description="Disordered" evidence="11">
    <location>
        <begin position="1"/>
        <end position="196"/>
    </location>
</feature>
<reference evidence="13 14" key="1">
    <citation type="submission" date="2016-07" db="EMBL/GenBank/DDBJ databases">
        <title>Pervasive Adenine N6-methylation of Active Genes in Fungi.</title>
        <authorList>
            <consortium name="DOE Joint Genome Institute"/>
            <person name="Mondo S.J."/>
            <person name="Dannebaum R.O."/>
            <person name="Kuo R.C."/>
            <person name="Labutti K."/>
            <person name="Haridas S."/>
            <person name="Kuo A."/>
            <person name="Salamov A."/>
            <person name="Ahrendt S.R."/>
            <person name="Lipzen A."/>
            <person name="Sullivan W."/>
            <person name="Andreopoulos W.B."/>
            <person name="Clum A."/>
            <person name="Lindquist E."/>
            <person name="Daum C."/>
            <person name="Ramamoorthy G.K."/>
            <person name="Gryganskyi A."/>
            <person name="Culley D."/>
            <person name="Magnuson J.K."/>
            <person name="James T.Y."/>
            <person name="O'Malley M.A."/>
            <person name="Stajich J.E."/>
            <person name="Spatafora J.W."/>
            <person name="Visel A."/>
            <person name="Grigoriev I.V."/>
        </authorList>
    </citation>
    <scope>NUCLEOTIDE SEQUENCE [LARGE SCALE GENOMIC DNA]</scope>
    <source>
        <strain evidence="13 14">PL171</strain>
    </source>
</reference>
<evidence type="ECO:0000256" key="4">
    <source>
        <dbReference type="ARBA" id="ARBA00022603"/>
    </source>
</evidence>
<dbReference type="AlphaFoldDB" id="A0A1Y2HTQ5"/>
<dbReference type="PROSITE" id="PS01153">
    <property type="entry name" value="NOL1_NOP2_SUN"/>
    <property type="match status" value="1"/>
</dbReference>
<feature type="binding site" evidence="10">
    <location>
        <position position="404"/>
    </location>
    <ligand>
        <name>S-adenosyl-L-methionine</name>
        <dbReference type="ChEBI" id="CHEBI:59789"/>
    </ligand>
</feature>
<dbReference type="Gene3D" id="3.30.70.1170">
    <property type="entry name" value="Sun protein, domain 3"/>
    <property type="match status" value="1"/>
</dbReference>
<protein>
    <recommendedName>
        <fullName evidence="9">Nucleolar protein 2</fullName>
    </recommendedName>
</protein>
<feature type="compositionally biased region" description="Basic residues" evidence="11">
    <location>
        <begin position="663"/>
        <end position="673"/>
    </location>
</feature>
<dbReference type="PRINTS" id="PR02012">
    <property type="entry name" value="RCMTNOP2"/>
</dbReference>
<proteinExistence type="inferred from homology"/>
<evidence type="ECO:0000256" key="10">
    <source>
        <dbReference type="PROSITE-ProRule" id="PRU01023"/>
    </source>
</evidence>
<dbReference type="PROSITE" id="PS51686">
    <property type="entry name" value="SAM_MT_RSMB_NOP"/>
    <property type="match status" value="1"/>
</dbReference>
<feature type="compositionally biased region" description="Basic and acidic residues" evidence="11">
    <location>
        <begin position="110"/>
        <end position="125"/>
    </location>
</feature>
<name>A0A1Y2HTQ5_9FUNG</name>
<gene>
    <name evidence="13" type="ORF">BCR44DRAFT_136249</name>
</gene>
<dbReference type="EMBL" id="MCFL01000010">
    <property type="protein sequence ID" value="ORZ37978.1"/>
    <property type="molecule type" value="Genomic_DNA"/>
</dbReference>
<evidence type="ECO:0000256" key="1">
    <source>
        <dbReference type="ARBA" id="ARBA00004604"/>
    </source>
</evidence>
<feature type="compositionally biased region" description="Low complexity" evidence="11">
    <location>
        <begin position="58"/>
        <end position="68"/>
    </location>
</feature>
<evidence type="ECO:0000256" key="11">
    <source>
        <dbReference type="SAM" id="MobiDB-lite"/>
    </source>
</evidence>
<dbReference type="NCBIfam" id="TIGR00446">
    <property type="entry name" value="nop2p"/>
    <property type="match status" value="1"/>
</dbReference>
<dbReference type="SUPFAM" id="SSF53335">
    <property type="entry name" value="S-adenosyl-L-methionine-dependent methyltransferases"/>
    <property type="match status" value="1"/>
</dbReference>
<dbReference type="PRINTS" id="PR02008">
    <property type="entry name" value="RCMTFAMILY"/>
</dbReference>
<dbReference type="OrthoDB" id="427002at2759"/>
<dbReference type="InterPro" id="IPR001678">
    <property type="entry name" value="MeTrfase_RsmB-F_NOP2_dom"/>
</dbReference>
<feature type="binding site" evidence="10">
    <location>
        <position position="448"/>
    </location>
    <ligand>
        <name>S-adenosyl-L-methionine</name>
        <dbReference type="ChEBI" id="CHEBI:59789"/>
    </ligand>
</feature>
<dbReference type="GO" id="GO:0009383">
    <property type="term" value="F:rRNA (cytosine-C5-)-methyltransferase activity"/>
    <property type="evidence" value="ECO:0007669"/>
    <property type="project" value="TreeGrafter"/>
</dbReference>
<keyword evidence="5 10" id="KW-0808">Transferase</keyword>
<evidence type="ECO:0000256" key="5">
    <source>
        <dbReference type="ARBA" id="ARBA00022679"/>
    </source>
</evidence>
<feature type="binding site" evidence="10">
    <location>
        <begin position="380"/>
        <end position="386"/>
    </location>
    <ligand>
        <name>S-adenosyl-L-methionine</name>
        <dbReference type="ChEBI" id="CHEBI:59789"/>
    </ligand>
</feature>